<dbReference type="Proteomes" id="UP000613401">
    <property type="component" value="Unassembled WGS sequence"/>
</dbReference>
<name>A0A8H4FQC8_COLGL</name>
<proteinExistence type="predicted"/>
<sequence length="236" mass="24811">MEYEGWESIKEKDVRVDSLSASLVISNNNFHNTSIQYSTLSSSSTHTLQQHFNPTNHPTTKMQITNILIAALVAGSATAASVSSRAARLAARQTGAPCERIGANDANFGVADLSSGVVVKKVLSFAVGPSASGPCSLIGQFNAGFPIDLGGAEFSRLDVRNVATGALVGSFPPLKVENNVVVEDTFVTINSFTCADNVAFEFAIANDGEADVDINVTFTASEQGGFFIKKGDQCPI</sequence>
<organism evidence="1 2">
    <name type="scientific">Colletotrichum gloeosporioides</name>
    <name type="common">Anthracnose fungus</name>
    <name type="synonym">Glomerella cingulata</name>
    <dbReference type="NCBI Taxonomy" id="474922"/>
    <lineage>
        <taxon>Eukaryota</taxon>
        <taxon>Fungi</taxon>
        <taxon>Dikarya</taxon>
        <taxon>Ascomycota</taxon>
        <taxon>Pezizomycotina</taxon>
        <taxon>Sordariomycetes</taxon>
        <taxon>Hypocreomycetidae</taxon>
        <taxon>Glomerellales</taxon>
        <taxon>Glomerellaceae</taxon>
        <taxon>Colletotrichum</taxon>
        <taxon>Colletotrichum gloeosporioides species complex</taxon>
    </lineage>
</organism>
<accession>A0A8H4FQC8</accession>
<dbReference type="RefSeq" id="XP_045268473.1">
    <property type="nucleotide sequence ID" value="XM_045411415.1"/>
</dbReference>
<dbReference type="AlphaFoldDB" id="A0A8H4FQC8"/>
<dbReference type="GeneID" id="69018638"/>
<evidence type="ECO:0000313" key="1">
    <source>
        <dbReference type="EMBL" id="KAF3809314.1"/>
    </source>
</evidence>
<evidence type="ECO:0000313" key="2">
    <source>
        <dbReference type="Proteomes" id="UP000613401"/>
    </source>
</evidence>
<reference evidence="1" key="2">
    <citation type="submission" date="2020-03" db="EMBL/GenBank/DDBJ databases">
        <authorList>
            <person name="Fu F.-F."/>
            <person name="Chen J."/>
        </authorList>
    </citation>
    <scope>NUCLEOTIDE SEQUENCE</scope>
    <source>
        <strain evidence="1">Lc1</strain>
    </source>
</reference>
<gene>
    <name evidence="1" type="ORF">GCG54_00011512</name>
</gene>
<comment type="caution">
    <text evidence="1">The sequence shown here is derived from an EMBL/GenBank/DDBJ whole genome shotgun (WGS) entry which is preliminary data.</text>
</comment>
<keyword evidence="2" id="KW-1185">Reference proteome</keyword>
<protein>
    <submittedName>
        <fullName evidence="1">Uncharacterized protein</fullName>
    </submittedName>
</protein>
<reference evidence="1" key="1">
    <citation type="journal article" date="2020" name="Phytopathology">
        <title>Genome sequence and comparative analysis of Colletotrichum gloeosporioides isolated from Liriodendron leaves.</title>
        <authorList>
            <person name="Fu F.F."/>
            <person name="Hao Z."/>
            <person name="Wang P."/>
            <person name="Lu Y."/>
            <person name="Xue L.J."/>
            <person name="Wei G."/>
            <person name="Tian Y."/>
            <person name="Baishi H."/>
            <person name="Xu H."/>
            <person name="Shi J."/>
            <person name="Cheng T."/>
            <person name="Wang G."/>
            <person name="Yi Y."/>
            <person name="Chen J."/>
        </authorList>
    </citation>
    <scope>NUCLEOTIDE SEQUENCE</scope>
    <source>
        <strain evidence="1">Lc1</strain>
    </source>
</reference>
<dbReference type="EMBL" id="WVTB01000017">
    <property type="protein sequence ID" value="KAF3809314.1"/>
    <property type="molecule type" value="Genomic_DNA"/>
</dbReference>